<feature type="binding site" evidence="12">
    <location>
        <position position="290"/>
    </location>
    <ligand>
        <name>L-glutamate</name>
        <dbReference type="ChEBI" id="CHEBI:29985"/>
    </ligand>
</feature>
<keyword evidence="3" id="KW-1003">Cell membrane</keyword>
<evidence type="ECO:0000259" key="19">
    <source>
        <dbReference type="SMART" id="SM00918"/>
    </source>
</evidence>
<evidence type="ECO:0000256" key="9">
    <source>
        <dbReference type="ARBA" id="ARBA00023180"/>
    </source>
</evidence>
<evidence type="ECO:0000256" key="14">
    <source>
        <dbReference type="PIRSR" id="PIRSR601508-3"/>
    </source>
</evidence>
<feature type="transmembrane region" description="Helical" evidence="16">
    <location>
        <begin position="161"/>
        <end position="182"/>
    </location>
</feature>
<keyword evidence="11" id="KW-0407">Ion channel</keyword>
<dbReference type="Gene3D" id="3.40.190.10">
    <property type="entry name" value="Periplasmic binding protein-like II"/>
    <property type="match status" value="2"/>
</dbReference>
<dbReference type="SMART" id="SM00079">
    <property type="entry name" value="PBPe"/>
    <property type="match status" value="1"/>
</dbReference>
<feature type="signal peptide" evidence="17">
    <location>
        <begin position="1"/>
        <end position="23"/>
    </location>
</feature>
<evidence type="ECO:0000256" key="6">
    <source>
        <dbReference type="ARBA" id="ARBA00023065"/>
    </source>
</evidence>
<dbReference type="Gene3D" id="1.10.287.70">
    <property type="match status" value="1"/>
</dbReference>
<dbReference type="FunFam" id="3.40.190.10:FF:000024">
    <property type="entry name" value="Glutamate receptor, ionotropic, delta 1"/>
    <property type="match status" value="1"/>
</dbReference>
<dbReference type="AlphaFoldDB" id="A0A267FFI8"/>
<keyword evidence="7 16" id="KW-0472">Membrane</keyword>
<dbReference type="GO" id="GO:0015276">
    <property type="term" value="F:ligand-gated monoatomic ion channel activity"/>
    <property type="evidence" value="ECO:0007669"/>
    <property type="project" value="InterPro"/>
</dbReference>
<evidence type="ECO:0000256" key="15">
    <source>
        <dbReference type="SAM" id="MobiDB-lite"/>
    </source>
</evidence>
<feature type="domain" description="Ionotropic glutamate receptor L-glutamate and glycine-binding" evidence="19">
    <location>
        <begin position="44"/>
        <end position="103"/>
    </location>
</feature>
<evidence type="ECO:0000313" key="20">
    <source>
        <dbReference type="EMBL" id="PAA72526.1"/>
    </source>
</evidence>
<feature type="compositionally biased region" description="Low complexity" evidence="15">
    <location>
        <begin position="491"/>
        <end position="506"/>
    </location>
</feature>
<dbReference type="SMART" id="SM00918">
    <property type="entry name" value="Lig_chan-Glu_bd"/>
    <property type="match status" value="1"/>
</dbReference>
<keyword evidence="2" id="KW-0813">Transport</keyword>
<accession>A0A267FFI8</accession>
<feature type="site" description="Interaction with the cone snail toxin Con-ikot-ikot" evidence="13">
    <location>
        <position position="383"/>
    </location>
</feature>
<feature type="binding site" evidence="12">
    <location>
        <position position="112"/>
    </location>
    <ligand>
        <name>L-glutamate</name>
        <dbReference type="ChEBI" id="CHEBI:29985"/>
    </ligand>
</feature>
<dbReference type="InterPro" id="IPR015683">
    <property type="entry name" value="Ionotropic_Glu_rcpt"/>
</dbReference>
<feature type="binding site" evidence="12">
    <location>
        <position position="337"/>
    </location>
    <ligand>
        <name>L-glutamate</name>
        <dbReference type="ChEBI" id="CHEBI:29985"/>
    </ligand>
</feature>
<keyword evidence="17" id="KW-0732">Signal</keyword>
<evidence type="ECO:0000256" key="10">
    <source>
        <dbReference type="ARBA" id="ARBA00023286"/>
    </source>
</evidence>
<keyword evidence="8" id="KW-0675">Receptor</keyword>
<evidence type="ECO:0000256" key="1">
    <source>
        <dbReference type="ARBA" id="ARBA00004651"/>
    </source>
</evidence>
<keyword evidence="9" id="KW-0325">Glycoprotein</keyword>
<evidence type="ECO:0000256" key="3">
    <source>
        <dbReference type="ARBA" id="ARBA00022475"/>
    </source>
</evidence>
<keyword evidence="4 16" id="KW-0812">Transmembrane</keyword>
<feature type="transmembrane region" description="Helical" evidence="16">
    <location>
        <begin position="423"/>
        <end position="446"/>
    </location>
</feature>
<evidence type="ECO:0008006" key="22">
    <source>
        <dbReference type="Google" id="ProtNLM"/>
    </source>
</evidence>
<comment type="caution">
    <text evidence="20">The sequence shown here is derived from an EMBL/GenBank/DDBJ whole genome shotgun (WGS) entry which is preliminary data.</text>
</comment>
<evidence type="ECO:0000256" key="11">
    <source>
        <dbReference type="ARBA" id="ARBA00023303"/>
    </source>
</evidence>
<dbReference type="InterPro" id="IPR001320">
    <property type="entry name" value="Iontro_rcpt_C"/>
</dbReference>
<dbReference type="STRING" id="282301.A0A267FFI8"/>
<comment type="subcellular location">
    <subcellularLocation>
        <location evidence="1">Cell membrane</location>
        <topology evidence="1">Multi-pass membrane protein</topology>
    </subcellularLocation>
</comment>
<feature type="transmembrane region" description="Helical" evidence="16">
    <location>
        <begin position="227"/>
        <end position="248"/>
    </location>
</feature>
<feature type="disulfide bond" evidence="14">
    <location>
        <begin position="349"/>
        <end position="404"/>
    </location>
</feature>
<dbReference type="Pfam" id="PF00060">
    <property type="entry name" value="Lig_chan"/>
    <property type="match status" value="1"/>
</dbReference>
<evidence type="ECO:0000256" key="7">
    <source>
        <dbReference type="ARBA" id="ARBA00023136"/>
    </source>
</evidence>
<evidence type="ECO:0000256" key="5">
    <source>
        <dbReference type="ARBA" id="ARBA00022989"/>
    </source>
</evidence>
<evidence type="ECO:0000256" key="16">
    <source>
        <dbReference type="SAM" id="Phobius"/>
    </source>
</evidence>
<gene>
    <name evidence="20" type="ORF">BOX15_Mlig032568g1</name>
</gene>
<keyword evidence="6" id="KW-0406">Ion transport</keyword>
<evidence type="ECO:0000256" key="17">
    <source>
        <dbReference type="SAM" id="SignalP"/>
    </source>
</evidence>
<dbReference type="InterPro" id="IPR001508">
    <property type="entry name" value="Iono_Glu_rcpt_met"/>
</dbReference>
<evidence type="ECO:0000256" key="4">
    <source>
        <dbReference type="ARBA" id="ARBA00022692"/>
    </source>
</evidence>
<dbReference type="PRINTS" id="PR00177">
    <property type="entry name" value="NMDARECEPTOR"/>
</dbReference>
<dbReference type="Proteomes" id="UP000215902">
    <property type="component" value="Unassembled WGS sequence"/>
</dbReference>
<keyword evidence="21" id="KW-1185">Reference proteome</keyword>
<feature type="transmembrane region" description="Helical" evidence="16">
    <location>
        <begin position="203"/>
        <end position="221"/>
    </location>
</feature>
<reference evidence="20 21" key="1">
    <citation type="submission" date="2017-06" db="EMBL/GenBank/DDBJ databases">
        <title>A platform for efficient transgenesis in Macrostomum lignano, a flatworm model organism for stem cell research.</title>
        <authorList>
            <person name="Berezikov E."/>
        </authorList>
    </citation>
    <scope>NUCLEOTIDE SEQUENCE [LARGE SCALE GENOMIC DNA]</scope>
    <source>
        <strain evidence="20">DV1</strain>
        <tissue evidence="20">Whole organism</tissue>
    </source>
</reference>
<proteinExistence type="predicted"/>
<dbReference type="Pfam" id="PF10613">
    <property type="entry name" value="Lig_chan-Glu_bd"/>
    <property type="match status" value="1"/>
</dbReference>
<feature type="binding site" evidence="12">
    <location>
        <position position="119"/>
    </location>
    <ligand>
        <name>L-glutamate</name>
        <dbReference type="ChEBI" id="CHEBI:29985"/>
    </ligand>
</feature>
<keyword evidence="10" id="KW-1071">Ligand-gated ion channel</keyword>
<name>A0A267FFI8_9PLAT</name>
<feature type="domain" description="Ionotropic glutamate receptor C-terminal" evidence="18">
    <location>
        <begin position="34"/>
        <end position="400"/>
    </location>
</feature>
<organism evidence="20 21">
    <name type="scientific">Macrostomum lignano</name>
    <dbReference type="NCBI Taxonomy" id="282301"/>
    <lineage>
        <taxon>Eukaryota</taxon>
        <taxon>Metazoa</taxon>
        <taxon>Spiralia</taxon>
        <taxon>Lophotrochozoa</taxon>
        <taxon>Platyhelminthes</taxon>
        <taxon>Rhabditophora</taxon>
        <taxon>Macrostomorpha</taxon>
        <taxon>Macrostomida</taxon>
        <taxon>Macrostomidae</taxon>
        <taxon>Macrostomum</taxon>
    </lineage>
</organism>
<protein>
    <recommendedName>
        <fullName evidence="22">Glutamate receptor</fullName>
    </recommendedName>
</protein>
<dbReference type="SUPFAM" id="SSF53850">
    <property type="entry name" value="Periplasmic binding protein-like II"/>
    <property type="match status" value="1"/>
</dbReference>
<dbReference type="EMBL" id="NIVC01001082">
    <property type="protein sequence ID" value="PAA72526.1"/>
    <property type="molecule type" value="Genomic_DNA"/>
</dbReference>
<evidence type="ECO:0000256" key="12">
    <source>
        <dbReference type="PIRSR" id="PIRSR601508-1"/>
    </source>
</evidence>
<evidence type="ECO:0000256" key="2">
    <source>
        <dbReference type="ARBA" id="ARBA00022448"/>
    </source>
</evidence>
<sequence>MWQDGMLPLLALLLFAAAPVAMADGSRLDLQGKTLKVATLLEVPFSFKQGDNSSSIRGFYIDILDLLAEELNFKYNLYVVPDSKYGAQLPNGTWNGLIREVIDGKADFALAPLRITANREKYVDFTVSVASSGMSIVVKQELQEAESYAALFLMPFAPSTWILVILFYFICTALAFTLWLLSPYEQGEPQLDQIPILRRSKKSACSSFMLVTGGLFVQGFARTPKSPAIRILASVWWLFTLVTVACYIGNMGPVLNDRLAIKRLQPPFESFEELVGQSKIPYGVLKGAASHNMFKSSKLPSFKRADKYLRDNPDSLANTVLQGISRAKTGNYAFLAESLTAEYYTSINCDLIAAATGITTLDFALAVAKNSSLRCILNEAILKVKMSGQLTATKDIWWTKNRDCSDQLSFEAKSMALMPGDFACLYGLVLIGALVALLALPVEMYIKNALPFKLLPSRGGGTTAAAAAGATPAASTAAVAGAAPEAAAAPAAAGPSSSAAADTTGGESPKQQSRGLWCDRKMSRKIGFFKWN</sequence>
<dbReference type="InterPro" id="IPR019594">
    <property type="entry name" value="Glu/Gly-bd"/>
</dbReference>
<dbReference type="GO" id="GO:0038023">
    <property type="term" value="F:signaling receptor activity"/>
    <property type="evidence" value="ECO:0007669"/>
    <property type="project" value="InterPro"/>
</dbReference>
<evidence type="ECO:0000313" key="21">
    <source>
        <dbReference type="Proteomes" id="UP000215902"/>
    </source>
</evidence>
<feature type="site" description="Interaction with the cone snail toxin Con-ikot-ikot" evidence="13">
    <location>
        <position position="295"/>
    </location>
</feature>
<feature type="chain" id="PRO_5013306493" description="Glutamate receptor" evidence="17">
    <location>
        <begin position="24"/>
        <end position="532"/>
    </location>
</feature>
<feature type="region of interest" description="Disordered" evidence="15">
    <location>
        <begin position="491"/>
        <end position="516"/>
    </location>
</feature>
<keyword evidence="14" id="KW-1015">Disulfide bond</keyword>
<dbReference type="GO" id="GO:0005886">
    <property type="term" value="C:plasma membrane"/>
    <property type="evidence" value="ECO:0007669"/>
    <property type="project" value="UniProtKB-SubCell"/>
</dbReference>
<dbReference type="OrthoDB" id="9997229at2759"/>
<evidence type="ECO:0000256" key="13">
    <source>
        <dbReference type="PIRSR" id="PIRSR601508-2"/>
    </source>
</evidence>
<evidence type="ECO:0000256" key="8">
    <source>
        <dbReference type="ARBA" id="ARBA00023170"/>
    </source>
</evidence>
<dbReference type="PANTHER" id="PTHR18966">
    <property type="entry name" value="IONOTROPIC GLUTAMATE RECEPTOR"/>
    <property type="match status" value="1"/>
</dbReference>
<evidence type="ECO:0000259" key="18">
    <source>
        <dbReference type="SMART" id="SM00079"/>
    </source>
</evidence>
<keyword evidence="5 16" id="KW-1133">Transmembrane helix</keyword>